<keyword evidence="1" id="KW-0233">DNA recombination</keyword>
<dbReference type="SUPFAM" id="SSF56349">
    <property type="entry name" value="DNA breaking-rejoining enzymes"/>
    <property type="match status" value="1"/>
</dbReference>
<dbReference type="RefSeq" id="WP_273895952.1">
    <property type="nucleotide sequence ID" value="NZ_JAMDGP010000050.1"/>
</dbReference>
<sequence length="683" mass="76232">MSENFFSTLSNSAEGVSLKVLNSYGDGFGPPPDDFVLCRGADRNPTAVYGELKWDLNPLRLRANRIALIRFDLFFENDGPDEESLINEVKYLVFCLMMFIGAGHIGRLSAGSINQYVLVLRSLARFCLSQKSNKMVGVLSLQDLFTTPVYLAAFLKANRGIGTSQRKLLRSLISHLVTLGEERLGYRVHGVFDLDYGDPRQSNQHPVIPTRIYLELINLLGDYVHQLYEGVGSIEAFLASFKHPGYGMTRLHQLRVLGISHADVQGTLAEVITDHGLQSVFSGDFECKGRGVLSSAILKMQWALKTMIHAYTGMRDQEVLRLPYDCISQDKAIAETVDDAGVVRDNARMVSLISTTTKFTGYRKSESWLASEEVIKAVEIAQAICRGISALYGTDPKTMPLFLNPAIISRSATLLGVSLWNEESKPLRLIQRILIDTADHEELCATDPTRNFMAEIKFKVGSPWPLTSHQFRRSLAFYASSSGFVSLPSLKKQFKHLTSLMTRYYANHFENLKTIFGFYDSEKGKFILPKNHIAFEFQMGMPMSVAYDLVVELLGTDSPLFGGVGGYADKQRQRLDNGEVSIADVRSETAKQIKNGHLWYRPTLLGGCTKSGQCDEYMLGDFTACLSCEGAIIKPEKVSDAIEEAEIELSGYEPGTGEYEVTRSELKRLQKFNQRLIPVAEVE</sequence>
<comment type="caution">
    <text evidence="2">The sequence shown here is derived from an EMBL/GenBank/DDBJ whole genome shotgun (WGS) entry which is preliminary data.</text>
</comment>
<dbReference type="InterPro" id="IPR011010">
    <property type="entry name" value="DNA_brk_join_enz"/>
</dbReference>
<accession>A0ABT5PGF4</accession>
<name>A0ABT5PGF4_9PSED</name>
<protein>
    <submittedName>
        <fullName evidence="2">Integrase</fullName>
    </submittedName>
</protein>
<reference evidence="2 3" key="1">
    <citation type="submission" date="2022-05" db="EMBL/GenBank/DDBJ databases">
        <title>Novel Pseudomonas spp. Isolated from a Rainbow Trout Aquaculture Facility.</title>
        <authorList>
            <person name="Testerman T."/>
            <person name="Graf J."/>
        </authorList>
    </citation>
    <scope>NUCLEOTIDE SEQUENCE [LARGE SCALE GENOMIC DNA]</scope>
    <source>
        <strain evidence="2 3">ID1025</strain>
    </source>
</reference>
<evidence type="ECO:0000313" key="3">
    <source>
        <dbReference type="Proteomes" id="UP001148184"/>
    </source>
</evidence>
<dbReference type="Proteomes" id="UP001148184">
    <property type="component" value="Unassembled WGS sequence"/>
</dbReference>
<evidence type="ECO:0000256" key="1">
    <source>
        <dbReference type="ARBA" id="ARBA00023172"/>
    </source>
</evidence>
<evidence type="ECO:0000313" key="2">
    <source>
        <dbReference type="EMBL" id="MDD1017348.1"/>
    </source>
</evidence>
<organism evidence="2 3">
    <name type="scientific">Pseudomonas rubra</name>
    <dbReference type="NCBI Taxonomy" id="2942627"/>
    <lineage>
        <taxon>Bacteria</taxon>
        <taxon>Pseudomonadati</taxon>
        <taxon>Pseudomonadota</taxon>
        <taxon>Gammaproteobacteria</taxon>
        <taxon>Pseudomonadales</taxon>
        <taxon>Pseudomonadaceae</taxon>
        <taxon>Pseudomonas</taxon>
    </lineage>
</organism>
<proteinExistence type="predicted"/>
<dbReference type="EMBL" id="JAMDGZ010000094">
    <property type="protein sequence ID" value="MDD1017348.1"/>
    <property type="molecule type" value="Genomic_DNA"/>
</dbReference>
<dbReference type="InterPro" id="IPR013762">
    <property type="entry name" value="Integrase-like_cat_sf"/>
</dbReference>
<gene>
    <name evidence="2" type="ORF">M5G17_27230</name>
</gene>
<dbReference type="Gene3D" id="1.10.443.10">
    <property type="entry name" value="Intergrase catalytic core"/>
    <property type="match status" value="1"/>
</dbReference>
<keyword evidence="3" id="KW-1185">Reference proteome</keyword>